<dbReference type="Proteomes" id="UP000000528">
    <property type="component" value="Chromosome"/>
</dbReference>
<feature type="domain" description="YgjP-like metallopeptidase" evidence="1">
    <location>
        <begin position="7"/>
        <end position="175"/>
    </location>
</feature>
<dbReference type="PIR" id="F90552">
    <property type="entry name" value="F90552"/>
</dbReference>
<dbReference type="HOGENOM" id="CLU_065947_3_0_14"/>
<dbReference type="AlphaFoldDB" id="Q98QN5"/>
<dbReference type="PANTHER" id="PTHR30399">
    <property type="entry name" value="UNCHARACTERIZED PROTEIN YGJP"/>
    <property type="match status" value="1"/>
</dbReference>
<dbReference type="EMBL" id="AL445564">
    <property type="protein sequence ID" value="CAC13499.1"/>
    <property type="molecule type" value="Genomic_DNA"/>
</dbReference>
<protein>
    <recommendedName>
        <fullName evidence="1">YgjP-like metallopeptidase domain-containing protein</fullName>
    </recommendedName>
</protein>
<reference evidence="2 3" key="1">
    <citation type="journal article" date="2001" name="Nucleic Acids Res.">
        <title>The complete genome sequence of the murine respiratory pathogen Mycoplasma pulmonis.</title>
        <authorList>
            <person name="Chambaud I."/>
            <person name="Heilig R."/>
            <person name="Ferris S."/>
            <person name="Barbe V."/>
            <person name="Samson D."/>
            <person name="Galisson F."/>
            <person name="Moszer I."/>
            <person name="Dybvig K."/>
            <person name="Wroblewski H."/>
            <person name="Viari A."/>
            <person name="Rocha E.P.C."/>
            <person name="Blanchard A."/>
        </authorList>
    </citation>
    <scope>NUCLEOTIDE SEQUENCE [LARGE SCALE GENOMIC DNA]</scope>
    <source>
        <strain evidence="2 3">UAB CTIP</strain>
    </source>
</reference>
<dbReference type="CDD" id="cd07344">
    <property type="entry name" value="M48_yhfN_like"/>
    <property type="match status" value="1"/>
</dbReference>
<keyword evidence="3" id="KW-1185">Reference proteome</keyword>
<dbReference type="eggNOG" id="COG1451">
    <property type="taxonomic scope" value="Bacteria"/>
</dbReference>
<name>Q98QN5_MYCPU</name>
<dbReference type="Pfam" id="PF01863">
    <property type="entry name" value="YgjP-like"/>
    <property type="match status" value="1"/>
</dbReference>
<evidence type="ECO:0000259" key="1">
    <source>
        <dbReference type="Pfam" id="PF01863"/>
    </source>
</evidence>
<proteinExistence type="predicted"/>
<dbReference type="KEGG" id="mpu:MYPU_3260"/>
<accession>Q98QN5</accession>
<evidence type="ECO:0000313" key="3">
    <source>
        <dbReference type="Proteomes" id="UP000000528"/>
    </source>
</evidence>
<sequence>MPKNKILSNNEIINFVSKHISKLIKSFDKVQIQKEENFFLLFGRKTFFIYKNNILIIPDLSKVIRVKEYEKIDIYLKKIIKEIFLEYLKVRQKYWSLIMGVPEHSIEVREKNRSWASNYVSKKKIVYALKSSSKSYEWIDYLIIHELAHYKEQNHSSNFWKIVSLYCPNWKAMKKNN</sequence>
<gene>
    <name evidence="2" type="ordered locus">MYPU_3260</name>
</gene>
<dbReference type="InterPro" id="IPR053136">
    <property type="entry name" value="UTP_pyrophosphatase-like"/>
</dbReference>
<organism evidence="3">
    <name type="scientific">Mycoplasmopsis pulmonis (strain UAB CTIP)</name>
    <name type="common">Mycoplasma pulmonis</name>
    <dbReference type="NCBI Taxonomy" id="272635"/>
    <lineage>
        <taxon>Bacteria</taxon>
        <taxon>Bacillati</taxon>
        <taxon>Mycoplasmatota</taxon>
        <taxon>Mycoplasmoidales</taxon>
        <taxon>Metamycoplasmataceae</taxon>
        <taxon>Mycoplasmopsis</taxon>
    </lineage>
</organism>
<evidence type="ECO:0000313" key="2">
    <source>
        <dbReference type="EMBL" id="CAC13499.1"/>
    </source>
</evidence>
<dbReference type="Gene3D" id="3.30.2010.10">
    <property type="entry name" value="Metalloproteases ('zincins'), catalytic domain"/>
    <property type="match status" value="1"/>
</dbReference>
<dbReference type="PANTHER" id="PTHR30399:SF1">
    <property type="entry name" value="UTP PYROPHOSPHATASE"/>
    <property type="match status" value="1"/>
</dbReference>
<dbReference type="InterPro" id="IPR002725">
    <property type="entry name" value="YgjP-like_metallopeptidase"/>
</dbReference>